<evidence type="ECO:0000256" key="2">
    <source>
        <dbReference type="SAM" id="MobiDB-lite"/>
    </source>
</evidence>
<feature type="domain" description="OmpA-like" evidence="3">
    <location>
        <begin position="231"/>
        <end position="294"/>
    </location>
</feature>
<keyword evidence="1" id="KW-0472">Membrane</keyword>
<dbReference type="PROSITE" id="PS51257">
    <property type="entry name" value="PROKAR_LIPOPROTEIN"/>
    <property type="match status" value="1"/>
</dbReference>
<dbReference type="PROSITE" id="PS51123">
    <property type="entry name" value="OMPA_2"/>
    <property type="match status" value="1"/>
</dbReference>
<proteinExistence type="predicted"/>
<evidence type="ECO:0000313" key="4">
    <source>
        <dbReference type="EMBL" id="PJR04463.1"/>
    </source>
</evidence>
<name>A0A2M9R6X8_9FLAO</name>
<organism evidence="4 5">
    <name type="scientific">Avrilella dinanensis</name>
    <dbReference type="NCBI Taxonomy" id="2008672"/>
    <lineage>
        <taxon>Bacteria</taxon>
        <taxon>Pseudomonadati</taxon>
        <taxon>Bacteroidota</taxon>
        <taxon>Flavobacteriia</taxon>
        <taxon>Flavobacteriales</taxon>
        <taxon>Flavobacteriaceae</taxon>
        <taxon>Avrilella</taxon>
    </lineage>
</organism>
<evidence type="ECO:0000313" key="5">
    <source>
        <dbReference type="Proteomes" id="UP000231960"/>
    </source>
</evidence>
<dbReference type="RefSeq" id="WP_100678022.1">
    <property type="nucleotide sequence ID" value="NZ_NIPO01000001.1"/>
</dbReference>
<evidence type="ECO:0000256" key="1">
    <source>
        <dbReference type="PROSITE-ProRule" id="PRU00473"/>
    </source>
</evidence>
<dbReference type="AlphaFoldDB" id="A0A2M9R6X8"/>
<feature type="compositionally biased region" description="Basic and acidic residues" evidence="2">
    <location>
        <begin position="43"/>
        <end position="54"/>
    </location>
</feature>
<comment type="caution">
    <text evidence="4">The sequence shown here is derived from an EMBL/GenBank/DDBJ whole genome shotgun (WGS) entry which is preliminary data.</text>
</comment>
<dbReference type="GO" id="GO:0016020">
    <property type="term" value="C:membrane"/>
    <property type="evidence" value="ECO:0007669"/>
    <property type="project" value="UniProtKB-UniRule"/>
</dbReference>
<dbReference type="EMBL" id="NIPO01000001">
    <property type="protein sequence ID" value="PJR04463.1"/>
    <property type="molecule type" value="Genomic_DNA"/>
</dbReference>
<dbReference type="Gene3D" id="3.30.1330.60">
    <property type="entry name" value="OmpA-like domain"/>
    <property type="match status" value="1"/>
</dbReference>
<dbReference type="Proteomes" id="UP000231960">
    <property type="component" value="Unassembled WGS sequence"/>
</dbReference>
<sequence>MKNKGKQIQLLALGIFSLFMITSCGNEKKQSPETSENTEEIIDERLTDENKEENAVSSNTFNIESIPVSDVDLGDFPYFSFPKGMKSQNRPIQRDYDIIFFPIDGVMTPIEGKVFKVNVSLEDRKNDNWSLPFFLKSYDDAILSAGGQKIFDGKITREEYERYKDDAAYLGEDGSIGYTSNKIRVYVIRRADGKNIYIQLTGDTAGGKLNILQEEGFEQTITFLKSDQIQKDLQDKGKSVLYINFDTDKSTLKSDGKDAVNEIFKVLSADKTLQISINGYTDNGSGLHAGFSLA</sequence>
<dbReference type="OrthoDB" id="9792021at2"/>
<protein>
    <recommendedName>
        <fullName evidence="3">OmpA-like domain-containing protein</fullName>
    </recommendedName>
</protein>
<dbReference type="InterPro" id="IPR036737">
    <property type="entry name" value="OmpA-like_sf"/>
</dbReference>
<reference evidence="4 5" key="1">
    <citation type="submission" date="2017-06" db="EMBL/GenBank/DDBJ databases">
        <title>Description of Avrilella dinanensis gen. nov. sp. nov.</title>
        <authorList>
            <person name="Leyer C."/>
            <person name="Sassi M."/>
            <person name="Minet J."/>
            <person name="Kayal S."/>
            <person name="Cattoir V."/>
        </authorList>
    </citation>
    <scope>NUCLEOTIDE SEQUENCE [LARGE SCALE GENOMIC DNA]</scope>
    <source>
        <strain evidence="4 5">UR159</strain>
    </source>
</reference>
<dbReference type="SUPFAM" id="SSF103088">
    <property type="entry name" value="OmpA-like"/>
    <property type="match status" value="1"/>
</dbReference>
<gene>
    <name evidence="4" type="ORF">CDL10_07865</name>
</gene>
<accession>A0A2M9R6X8</accession>
<evidence type="ECO:0000259" key="3">
    <source>
        <dbReference type="PROSITE" id="PS51123"/>
    </source>
</evidence>
<dbReference type="InterPro" id="IPR006665">
    <property type="entry name" value="OmpA-like"/>
</dbReference>
<keyword evidence="5" id="KW-1185">Reference proteome</keyword>
<feature type="region of interest" description="Disordered" evidence="2">
    <location>
        <begin position="27"/>
        <end position="54"/>
    </location>
</feature>